<dbReference type="InterPro" id="IPR051834">
    <property type="entry name" value="RING_finger_E3_ligase"/>
</dbReference>
<dbReference type="SMART" id="SM00184">
    <property type="entry name" value="RING"/>
    <property type="match status" value="1"/>
</dbReference>
<dbReference type="AlphaFoldDB" id="A0A200QDI7"/>
<reference evidence="6 7" key="1">
    <citation type="journal article" date="2017" name="Mol. Plant">
        <title>The Genome of Medicinal Plant Macleaya cordata Provides New Insights into Benzylisoquinoline Alkaloids Metabolism.</title>
        <authorList>
            <person name="Liu X."/>
            <person name="Liu Y."/>
            <person name="Huang P."/>
            <person name="Ma Y."/>
            <person name="Qing Z."/>
            <person name="Tang Q."/>
            <person name="Cao H."/>
            <person name="Cheng P."/>
            <person name="Zheng Y."/>
            <person name="Yuan Z."/>
            <person name="Zhou Y."/>
            <person name="Liu J."/>
            <person name="Tang Z."/>
            <person name="Zhuo Y."/>
            <person name="Zhang Y."/>
            <person name="Yu L."/>
            <person name="Huang J."/>
            <person name="Yang P."/>
            <person name="Peng Q."/>
            <person name="Zhang J."/>
            <person name="Jiang W."/>
            <person name="Zhang Z."/>
            <person name="Lin K."/>
            <person name="Ro D.K."/>
            <person name="Chen X."/>
            <person name="Xiong X."/>
            <person name="Shang Y."/>
            <person name="Huang S."/>
            <person name="Zeng J."/>
        </authorList>
    </citation>
    <scope>NUCLEOTIDE SEQUENCE [LARGE SCALE GENOMIC DNA]</scope>
    <source>
        <strain evidence="7">cv. BLH2017</strain>
        <tissue evidence="6">Root</tissue>
    </source>
</reference>
<evidence type="ECO:0000256" key="1">
    <source>
        <dbReference type="ARBA" id="ARBA00022723"/>
    </source>
</evidence>
<dbReference type="GO" id="GO:0006511">
    <property type="term" value="P:ubiquitin-dependent protein catabolic process"/>
    <property type="evidence" value="ECO:0007669"/>
    <property type="project" value="TreeGrafter"/>
</dbReference>
<dbReference type="Pfam" id="PF13639">
    <property type="entry name" value="zf-RING_2"/>
    <property type="match status" value="1"/>
</dbReference>
<dbReference type="InterPro" id="IPR013083">
    <property type="entry name" value="Znf_RING/FYVE/PHD"/>
</dbReference>
<evidence type="ECO:0000256" key="2">
    <source>
        <dbReference type="ARBA" id="ARBA00022771"/>
    </source>
</evidence>
<accession>A0A200QDI7</accession>
<proteinExistence type="predicted"/>
<protein>
    <submittedName>
        <fullName evidence="6">Zinc finger protein</fullName>
    </submittedName>
</protein>
<evidence type="ECO:0000259" key="5">
    <source>
        <dbReference type="PROSITE" id="PS50089"/>
    </source>
</evidence>
<evidence type="ECO:0000256" key="4">
    <source>
        <dbReference type="PROSITE-ProRule" id="PRU00175"/>
    </source>
</evidence>
<evidence type="ECO:0000313" key="6">
    <source>
        <dbReference type="EMBL" id="OVA08544.1"/>
    </source>
</evidence>
<dbReference type="EMBL" id="MVGT01002328">
    <property type="protein sequence ID" value="OVA08544.1"/>
    <property type="molecule type" value="Genomic_DNA"/>
</dbReference>
<dbReference type="GO" id="GO:0005634">
    <property type="term" value="C:nucleus"/>
    <property type="evidence" value="ECO:0007669"/>
    <property type="project" value="TreeGrafter"/>
</dbReference>
<feature type="domain" description="RING-type" evidence="5">
    <location>
        <begin position="57"/>
        <end position="98"/>
    </location>
</feature>
<dbReference type="OMA" id="TCLASWL"/>
<keyword evidence="7" id="KW-1185">Reference proteome</keyword>
<dbReference type="STRING" id="56857.A0A200QDI7"/>
<evidence type="ECO:0000256" key="3">
    <source>
        <dbReference type="ARBA" id="ARBA00022833"/>
    </source>
</evidence>
<dbReference type="PANTHER" id="PTHR45931:SF3">
    <property type="entry name" value="RING ZINC FINGER-CONTAINING PROTEIN"/>
    <property type="match status" value="1"/>
</dbReference>
<comment type="caution">
    <text evidence="6">The sequence shown here is derived from an EMBL/GenBank/DDBJ whole genome shotgun (WGS) entry which is preliminary data.</text>
</comment>
<keyword evidence="1" id="KW-0479">Metal-binding</keyword>
<sequence>MSSTTYDLFDECFDLDLALTMVDYFSSESSNTTSTPPDDDGSNLISDMPTVAIVDTCSVCMGGPETGEEGKRMPCNHVYHANCISTWLSRYNSCPLCRSSITIVKS</sequence>
<dbReference type="SUPFAM" id="SSF57850">
    <property type="entry name" value="RING/U-box"/>
    <property type="match status" value="1"/>
</dbReference>
<dbReference type="OrthoDB" id="21204at2759"/>
<organism evidence="6 7">
    <name type="scientific">Macleaya cordata</name>
    <name type="common">Five-seeded plume-poppy</name>
    <name type="synonym">Bocconia cordata</name>
    <dbReference type="NCBI Taxonomy" id="56857"/>
    <lineage>
        <taxon>Eukaryota</taxon>
        <taxon>Viridiplantae</taxon>
        <taxon>Streptophyta</taxon>
        <taxon>Embryophyta</taxon>
        <taxon>Tracheophyta</taxon>
        <taxon>Spermatophyta</taxon>
        <taxon>Magnoliopsida</taxon>
        <taxon>Ranunculales</taxon>
        <taxon>Papaveraceae</taxon>
        <taxon>Papaveroideae</taxon>
        <taxon>Macleaya</taxon>
    </lineage>
</organism>
<keyword evidence="2 4" id="KW-0863">Zinc-finger</keyword>
<dbReference type="Proteomes" id="UP000195402">
    <property type="component" value="Unassembled WGS sequence"/>
</dbReference>
<dbReference type="PANTHER" id="PTHR45931">
    <property type="entry name" value="SI:CH211-59O9.10"/>
    <property type="match status" value="1"/>
</dbReference>
<dbReference type="InParanoid" id="A0A200QDI7"/>
<dbReference type="GO" id="GO:0008270">
    <property type="term" value="F:zinc ion binding"/>
    <property type="evidence" value="ECO:0007669"/>
    <property type="project" value="UniProtKB-KW"/>
</dbReference>
<gene>
    <name evidence="6" type="ORF">BVC80_209g286</name>
</gene>
<dbReference type="GO" id="GO:0061630">
    <property type="term" value="F:ubiquitin protein ligase activity"/>
    <property type="evidence" value="ECO:0007669"/>
    <property type="project" value="TreeGrafter"/>
</dbReference>
<dbReference type="Gene3D" id="3.30.40.10">
    <property type="entry name" value="Zinc/RING finger domain, C3HC4 (zinc finger)"/>
    <property type="match status" value="1"/>
</dbReference>
<name>A0A200QDI7_MACCD</name>
<dbReference type="InterPro" id="IPR001841">
    <property type="entry name" value="Znf_RING"/>
</dbReference>
<evidence type="ECO:0000313" key="7">
    <source>
        <dbReference type="Proteomes" id="UP000195402"/>
    </source>
</evidence>
<keyword evidence="3" id="KW-0862">Zinc</keyword>
<dbReference type="PROSITE" id="PS50089">
    <property type="entry name" value="ZF_RING_2"/>
    <property type="match status" value="1"/>
</dbReference>